<feature type="domain" description="Resolvase/invertase-type recombinase catalytic" evidence="2">
    <location>
        <begin position="2"/>
        <end position="134"/>
    </location>
</feature>
<reference evidence="3" key="2">
    <citation type="submission" date="2020-09" db="EMBL/GenBank/DDBJ databases">
        <authorList>
            <person name="Sun Q."/>
            <person name="Kim S."/>
        </authorList>
    </citation>
    <scope>NUCLEOTIDE SEQUENCE</scope>
    <source>
        <strain evidence="3">KCTC 32422</strain>
    </source>
</reference>
<dbReference type="InterPro" id="IPR006120">
    <property type="entry name" value="Resolvase_HTH_dom"/>
</dbReference>
<dbReference type="Proteomes" id="UP000634139">
    <property type="component" value="Unassembled WGS sequence"/>
</dbReference>
<dbReference type="PANTHER" id="PTHR30461:SF26">
    <property type="entry name" value="RESOLVASE HOMOLOG YNEB"/>
    <property type="match status" value="1"/>
</dbReference>
<dbReference type="InterPro" id="IPR009057">
    <property type="entry name" value="Homeodomain-like_sf"/>
</dbReference>
<dbReference type="InterPro" id="IPR050639">
    <property type="entry name" value="SSR_resolvase"/>
</dbReference>
<keyword evidence="4" id="KW-1185">Reference proteome</keyword>
<gene>
    <name evidence="3" type="ORF">GCM10011617_12770</name>
</gene>
<evidence type="ECO:0000313" key="3">
    <source>
        <dbReference type="EMBL" id="GGZ94140.1"/>
    </source>
</evidence>
<dbReference type="InterPro" id="IPR036162">
    <property type="entry name" value="Resolvase-like_N_sf"/>
</dbReference>
<comment type="caution">
    <text evidence="3">The sequence shown here is derived from an EMBL/GenBank/DDBJ whole genome shotgun (WGS) entry which is preliminary data.</text>
</comment>
<dbReference type="SUPFAM" id="SSF53041">
    <property type="entry name" value="Resolvase-like"/>
    <property type="match status" value="1"/>
</dbReference>
<organism evidence="3 4">
    <name type="scientific">Novosphingobium arvoryzae</name>
    <dbReference type="NCBI Taxonomy" id="1256514"/>
    <lineage>
        <taxon>Bacteria</taxon>
        <taxon>Pseudomonadati</taxon>
        <taxon>Pseudomonadota</taxon>
        <taxon>Alphaproteobacteria</taxon>
        <taxon>Sphingomonadales</taxon>
        <taxon>Sphingomonadaceae</taxon>
        <taxon>Novosphingobium</taxon>
    </lineage>
</organism>
<proteinExistence type="inferred from homology"/>
<dbReference type="Pfam" id="PF02796">
    <property type="entry name" value="HTH_7"/>
    <property type="match status" value="1"/>
</dbReference>
<evidence type="ECO:0000256" key="1">
    <source>
        <dbReference type="ARBA" id="ARBA00009913"/>
    </source>
</evidence>
<sequence length="181" mass="20540">MEIAGYKRVSSFGQNLDRQDFPCTEEFVETISGTKKDRPELERMIQWVRNGDEVHVWSIDRLARNLADLQSIILRINDKGATVRFLSENLTFSANDDDPFARLQLQLLGSFAQFERAITLRRQREGIAKAKERGVYKGRKPTIDVDAIKRLKDEGHGATAIAKQLGIARASVYRVMQSVSS</sequence>
<dbReference type="AlphaFoldDB" id="A0A918REB0"/>
<name>A0A918REB0_9SPHN</name>
<dbReference type="SUPFAM" id="SSF46689">
    <property type="entry name" value="Homeodomain-like"/>
    <property type="match status" value="1"/>
</dbReference>
<dbReference type="PROSITE" id="PS51736">
    <property type="entry name" value="RECOMBINASES_3"/>
    <property type="match status" value="1"/>
</dbReference>
<reference evidence="3" key="1">
    <citation type="journal article" date="2014" name="Int. J. Syst. Evol. Microbiol.">
        <title>Complete genome sequence of Corynebacterium casei LMG S-19264T (=DSM 44701T), isolated from a smear-ripened cheese.</title>
        <authorList>
            <consortium name="US DOE Joint Genome Institute (JGI-PGF)"/>
            <person name="Walter F."/>
            <person name="Albersmeier A."/>
            <person name="Kalinowski J."/>
            <person name="Ruckert C."/>
        </authorList>
    </citation>
    <scope>NUCLEOTIDE SEQUENCE</scope>
    <source>
        <strain evidence="3">KCTC 32422</strain>
    </source>
</reference>
<evidence type="ECO:0000313" key="4">
    <source>
        <dbReference type="Proteomes" id="UP000634139"/>
    </source>
</evidence>
<dbReference type="Gene3D" id="1.10.10.60">
    <property type="entry name" value="Homeodomain-like"/>
    <property type="match status" value="1"/>
</dbReference>
<comment type="similarity">
    <text evidence="1">Belongs to the site-specific recombinase resolvase family.</text>
</comment>
<dbReference type="SMART" id="SM00857">
    <property type="entry name" value="Resolvase"/>
    <property type="match status" value="1"/>
</dbReference>
<dbReference type="CDD" id="cd03768">
    <property type="entry name" value="SR_ResInv"/>
    <property type="match status" value="1"/>
</dbReference>
<dbReference type="Gene3D" id="3.40.50.1390">
    <property type="entry name" value="Resolvase, N-terminal catalytic domain"/>
    <property type="match status" value="1"/>
</dbReference>
<dbReference type="GO" id="GO:0003677">
    <property type="term" value="F:DNA binding"/>
    <property type="evidence" value="ECO:0007669"/>
    <property type="project" value="InterPro"/>
</dbReference>
<dbReference type="Pfam" id="PF00239">
    <property type="entry name" value="Resolvase"/>
    <property type="match status" value="1"/>
</dbReference>
<dbReference type="InterPro" id="IPR006119">
    <property type="entry name" value="Resolv_N"/>
</dbReference>
<evidence type="ECO:0000259" key="2">
    <source>
        <dbReference type="PROSITE" id="PS51736"/>
    </source>
</evidence>
<dbReference type="EMBL" id="BMZD01000002">
    <property type="protein sequence ID" value="GGZ94140.1"/>
    <property type="molecule type" value="Genomic_DNA"/>
</dbReference>
<dbReference type="PANTHER" id="PTHR30461">
    <property type="entry name" value="DNA-INVERTASE FROM LAMBDOID PROPHAGE"/>
    <property type="match status" value="1"/>
</dbReference>
<protein>
    <submittedName>
        <fullName evidence="3">Transposase</fullName>
    </submittedName>
</protein>
<dbReference type="GO" id="GO:0000150">
    <property type="term" value="F:DNA strand exchange activity"/>
    <property type="evidence" value="ECO:0007669"/>
    <property type="project" value="InterPro"/>
</dbReference>
<accession>A0A918REB0</accession>
<dbReference type="RefSeq" id="WP_189539584.1">
    <property type="nucleotide sequence ID" value="NZ_BMZD01000002.1"/>
</dbReference>